<dbReference type="InterPro" id="IPR050416">
    <property type="entry name" value="FAD-linked_Oxidoreductase"/>
</dbReference>
<dbReference type="InterPro" id="IPR016166">
    <property type="entry name" value="FAD-bd_PCMH"/>
</dbReference>
<reference evidence="6 7" key="1">
    <citation type="submission" date="2019-06" db="EMBL/GenBank/DDBJ databases">
        <authorList>
            <person name="Broberg M."/>
        </authorList>
    </citation>
    <scope>NUCLEOTIDE SEQUENCE [LARGE SCALE GENOMIC DNA]</scope>
</reference>
<gene>
    <name evidence="6" type="ORF">CLO192961_LOCUS117199</name>
</gene>
<dbReference type="PROSITE" id="PS51387">
    <property type="entry name" value="FAD_PCMH"/>
    <property type="match status" value="1"/>
</dbReference>
<dbReference type="Pfam" id="PF01565">
    <property type="entry name" value="FAD_binding_4"/>
    <property type="match status" value="1"/>
</dbReference>
<evidence type="ECO:0000259" key="5">
    <source>
        <dbReference type="PROSITE" id="PS51387"/>
    </source>
</evidence>
<dbReference type="Gene3D" id="3.30.465.10">
    <property type="match status" value="1"/>
</dbReference>
<evidence type="ECO:0000313" key="6">
    <source>
        <dbReference type="EMBL" id="VUC23422.1"/>
    </source>
</evidence>
<dbReference type="Proteomes" id="UP000766486">
    <property type="component" value="Unassembled WGS sequence"/>
</dbReference>
<evidence type="ECO:0000256" key="1">
    <source>
        <dbReference type="ARBA" id="ARBA00005466"/>
    </source>
</evidence>
<dbReference type="InterPro" id="IPR016169">
    <property type="entry name" value="FAD-bd_PCMH_sub2"/>
</dbReference>
<keyword evidence="3" id="KW-0274">FAD</keyword>
<keyword evidence="7" id="KW-1185">Reference proteome</keyword>
<dbReference type="InterPro" id="IPR036318">
    <property type="entry name" value="FAD-bd_PCMH-like_sf"/>
</dbReference>
<dbReference type="Gene3D" id="3.40.462.20">
    <property type="match status" value="1"/>
</dbReference>
<name>A0ABY6TYJ6_BIOOC</name>
<feature type="domain" description="FAD-binding PCMH-type" evidence="5">
    <location>
        <begin position="17"/>
        <end position="192"/>
    </location>
</feature>
<evidence type="ECO:0000256" key="3">
    <source>
        <dbReference type="ARBA" id="ARBA00022827"/>
    </source>
</evidence>
<evidence type="ECO:0000313" key="7">
    <source>
        <dbReference type="Proteomes" id="UP000766486"/>
    </source>
</evidence>
<sequence length="466" mass="50696">MAAYIEFDAPEFISATSWLGPACIVAPTVAKEMSDAVKMLVDGQTPFAIRGGGHMPIPNAANIDSSGILLASTALNQLILTDGKETIEVGSGNKWADVYQHLESHRLTVVGGRAAQGLVGVPGFLLGGGISFFSNEFGWASANVVRFDCVLANGDLVSATAENEFSDLFWALRGGGNSFAIVTAFHLMTLSLPEVAVGEISYKSDVADAFLDSTYHFVKSGSKDFKAGIEPRVQWIPSRGEPTYHAILFYNGDSATPPSLSNFTDTDTMEQTNSTFRVRPSMYDWTQEADGDRDNLRGLRARFHVVSIKADRQALQILHDVFLAMIRELSSDVGSLVASLALVPIAERFLTISEKNGGDPMAVDASQAPYIQAEAALLWPSPEDDETIVNFLSAFDSNVTDQLRGLGNVLSSYLYLNYADDTQPVFEGYPEKNVKNLRKVRDSYDPTMIFTKLMAGGWKLAEENKI</sequence>
<organism evidence="6 7">
    <name type="scientific">Bionectria ochroleuca</name>
    <name type="common">Gliocladium roseum</name>
    <dbReference type="NCBI Taxonomy" id="29856"/>
    <lineage>
        <taxon>Eukaryota</taxon>
        <taxon>Fungi</taxon>
        <taxon>Dikarya</taxon>
        <taxon>Ascomycota</taxon>
        <taxon>Pezizomycotina</taxon>
        <taxon>Sordariomycetes</taxon>
        <taxon>Hypocreomycetidae</taxon>
        <taxon>Hypocreales</taxon>
        <taxon>Bionectriaceae</taxon>
        <taxon>Clonostachys</taxon>
    </lineage>
</organism>
<dbReference type="PANTHER" id="PTHR42973">
    <property type="entry name" value="BINDING OXIDOREDUCTASE, PUTATIVE (AFU_ORTHOLOGUE AFUA_1G17690)-RELATED"/>
    <property type="match status" value="1"/>
</dbReference>
<dbReference type="EMBL" id="CABFNS010000705">
    <property type="protein sequence ID" value="VUC23422.1"/>
    <property type="molecule type" value="Genomic_DNA"/>
</dbReference>
<dbReference type="PANTHER" id="PTHR42973:SF54">
    <property type="entry name" value="FAD-BINDING PCMH-TYPE DOMAIN-CONTAINING PROTEIN"/>
    <property type="match status" value="1"/>
</dbReference>
<dbReference type="InterPro" id="IPR016167">
    <property type="entry name" value="FAD-bd_PCMH_sub1"/>
</dbReference>
<accession>A0ABY6TYJ6</accession>
<dbReference type="Gene3D" id="3.30.43.10">
    <property type="entry name" value="Uridine Diphospho-n-acetylenolpyruvylglucosamine Reductase, domain 2"/>
    <property type="match status" value="1"/>
</dbReference>
<comment type="similarity">
    <text evidence="1">Belongs to the oxygen-dependent FAD-linked oxidoreductase family.</text>
</comment>
<protein>
    <recommendedName>
        <fullName evidence="5">FAD-binding PCMH-type domain-containing protein</fullName>
    </recommendedName>
</protein>
<dbReference type="SUPFAM" id="SSF56176">
    <property type="entry name" value="FAD-binding/transporter-associated domain-like"/>
    <property type="match status" value="1"/>
</dbReference>
<keyword evidence="2" id="KW-0285">Flavoprotein</keyword>
<proteinExistence type="inferred from homology"/>
<comment type="caution">
    <text evidence="6">The sequence shown here is derived from an EMBL/GenBank/DDBJ whole genome shotgun (WGS) entry which is preliminary data.</text>
</comment>
<evidence type="ECO:0000256" key="4">
    <source>
        <dbReference type="ARBA" id="ARBA00023002"/>
    </source>
</evidence>
<keyword evidence="4" id="KW-0560">Oxidoreductase</keyword>
<dbReference type="InterPro" id="IPR006094">
    <property type="entry name" value="Oxid_FAD_bind_N"/>
</dbReference>
<evidence type="ECO:0000256" key="2">
    <source>
        <dbReference type="ARBA" id="ARBA00022630"/>
    </source>
</evidence>